<dbReference type="AlphaFoldDB" id="A0A5R9A6C3"/>
<proteinExistence type="predicted"/>
<reference evidence="1 2" key="1">
    <citation type="submission" date="2019-05" db="EMBL/GenBank/DDBJ databases">
        <title>Nesterenkonia sp. GY239, isolated from the Southern Atlantic Ocean.</title>
        <authorList>
            <person name="Zhang G."/>
        </authorList>
    </citation>
    <scope>NUCLEOTIDE SEQUENCE [LARGE SCALE GENOMIC DNA]</scope>
    <source>
        <strain evidence="1 2">GY239</strain>
    </source>
</reference>
<comment type="caution">
    <text evidence="1">The sequence shown here is derived from an EMBL/GenBank/DDBJ whole genome shotgun (WGS) entry which is preliminary data.</text>
</comment>
<organism evidence="1 2">
    <name type="scientific">Nesterenkonia sphaerica</name>
    <dbReference type="NCBI Taxonomy" id="1804988"/>
    <lineage>
        <taxon>Bacteria</taxon>
        <taxon>Bacillati</taxon>
        <taxon>Actinomycetota</taxon>
        <taxon>Actinomycetes</taxon>
        <taxon>Micrococcales</taxon>
        <taxon>Micrococcaceae</taxon>
        <taxon>Nesterenkonia</taxon>
    </lineage>
</organism>
<dbReference type="EMBL" id="VAWA01000012">
    <property type="protein sequence ID" value="TLP74231.1"/>
    <property type="molecule type" value="Genomic_DNA"/>
</dbReference>
<dbReference type="RefSeq" id="WP_138170666.1">
    <property type="nucleotide sequence ID" value="NZ_VAWA01000012.1"/>
</dbReference>
<evidence type="ECO:0000313" key="2">
    <source>
        <dbReference type="Proteomes" id="UP000306544"/>
    </source>
</evidence>
<name>A0A5R9A6C3_9MICC</name>
<protein>
    <submittedName>
        <fullName evidence="1">Uncharacterized protein</fullName>
    </submittedName>
</protein>
<evidence type="ECO:0000313" key="1">
    <source>
        <dbReference type="EMBL" id="TLP74231.1"/>
    </source>
</evidence>
<dbReference type="OrthoDB" id="5916883at2"/>
<sequence length="187" mass="20627">MSSSHGTYFTSDGSKASFDQAMTSWIPIAHEVLTEVAGKYNRTITYSELTEIVQERSGIRTNMLISNWSGKLLERVARRTAEGEEPPLTSLCVHQDGTIGEGYFRAPKSVPSDTTSDVDDLAAQHRLLCYQRYAEDLPHDGGTPTLTRQVAKARSRQVRAAAARPRAMCQVHFVEMAAAGTCDECEE</sequence>
<accession>A0A5R9A6C3</accession>
<dbReference type="Proteomes" id="UP000306544">
    <property type="component" value="Unassembled WGS sequence"/>
</dbReference>
<gene>
    <name evidence="1" type="ORF">FEF27_09720</name>
</gene>
<keyword evidence="2" id="KW-1185">Reference proteome</keyword>